<comment type="caution">
    <text evidence="1">The sequence shown here is derived from an EMBL/GenBank/DDBJ whole genome shotgun (WGS) entry which is preliminary data.</text>
</comment>
<proteinExistence type="predicted"/>
<name>A0A8J3B8R8_9ACTN</name>
<evidence type="ECO:0000313" key="2">
    <source>
        <dbReference type="Proteomes" id="UP000649739"/>
    </source>
</evidence>
<dbReference type="Proteomes" id="UP000649739">
    <property type="component" value="Unassembled WGS sequence"/>
</dbReference>
<evidence type="ECO:0000313" key="1">
    <source>
        <dbReference type="EMBL" id="GGJ83945.1"/>
    </source>
</evidence>
<dbReference type="InterPro" id="IPR011009">
    <property type="entry name" value="Kinase-like_dom_sf"/>
</dbReference>
<dbReference type="EMBL" id="BMQB01000002">
    <property type="protein sequence ID" value="GGJ83945.1"/>
    <property type="molecule type" value="Genomic_DNA"/>
</dbReference>
<reference evidence="1" key="1">
    <citation type="journal article" date="2014" name="Int. J. Syst. Evol. Microbiol.">
        <title>Complete genome sequence of Corynebacterium casei LMG S-19264T (=DSM 44701T), isolated from a smear-ripened cheese.</title>
        <authorList>
            <consortium name="US DOE Joint Genome Institute (JGI-PGF)"/>
            <person name="Walter F."/>
            <person name="Albersmeier A."/>
            <person name="Kalinowski J."/>
            <person name="Ruckert C."/>
        </authorList>
    </citation>
    <scope>NUCLEOTIDE SEQUENCE</scope>
    <source>
        <strain evidence="1">JCM 3090</strain>
    </source>
</reference>
<dbReference type="AlphaFoldDB" id="A0A8J3B8R8"/>
<dbReference type="SUPFAM" id="SSF56112">
    <property type="entry name" value="Protein kinase-like (PK-like)"/>
    <property type="match status" value="1"/>
</dbReference>
<reference evidence="1" key="2">
    <citation type="submission" date="2020-09" db="EMBL/GenBank/DDBJ databases">
        <authorList>
            <person name="Sun Q."/>
            <person name="Ohkuma M."/>
        </authorList>
    </citation>
    <scope>NUCLEOTIDE SEQUENCE</scope>
    <source>
        <strain evidence="1">JCM 3090</strain>
    </source>
</reference>
<keyword evidence="2" id="KW-1185">Reference proteome</keyword>
<sequence>MSVRRVAWAGLPAAVRRGVAARIGPVGDARDLPYGSASACVAVLTTGGRRVFAKAVPAAAPAAALLRNEARVTAALPAGIAPAPLGRVEAGGWLVLLAAYRDGRHPVVAPGSPDLAPLAATLAANARRLTGCAVPVLPLARRWAGYVDPELLAGDTVLHTDVTPRNFLTGGPGGRLLVVDWAAPARGPVWVGAALLLCRLVRAGHGPAAAVAWAGALPLWRAVEPAAAGAVLGGVGRLWARRQRAAPAAPRAELIGAARALSRYLAGVGRAGRGG</sequence>
<gene>
    <name evidence="1" type="ORF">GCM10010123_12030</name>
</gene>
<organism evidence="1 2">
    <name type="scientific">Pilimelia anulata</name>
    <dbReference type="NCBI Taxonomy" id="53371"/>
    <lineage>
        <taxon>Bacteria</taxon>
        <taxon>Bacillati</taxon>
        <taxon>Actinomycetota</taxon>
        <taxon>Actinomycetes</taxon>
        <taxon>Micromonosporales</taxon>
        <taxon>Micromonosporaceae</taxon>
        <taxon>Pilimelia</taxon>
    </lineage>
</organism>
<evidence type="ECO:0008006" key="3">
    <source>
        <dbReference type="Google" id="ProtNLM"/>
    </source>
</evidence>
<protein>
    <recommendedName>
        <fullName evidence="3">Aminoglycoside phosphotransferase</fullName>
    </recommendedName>
</protein>
<accession>A0A8J3B8R8</accession>